<dbReference type="InterPro" id="IPR036465">
    <property type="entry name" value="vWFA_dom_sf"/>
</dbReference>
<dbReference type="RefSeq" id="WP_327984484.1">
    <property type="nucleotide sequence ID" value="NZ_CP136426.1"/>
</dbReference>
<dbReference type="KEGG" id="bpor:BPO_0124"/>
<dbReference type="PANTHER" id="PTHR22550:SF5">
    <property type="entry name" value="LEUCINE ZIPPER PROTEIN 4"/>
    <property type="match status" value="1"/>
</dbReference>
<dbReference type="Gene3D" id="3.40.50.410">
    <property type="entry name" value="von Willebrand factor, type A domain"/>
    <property type="match status" value="1"/>
</dbReference>
<dbReference type="SMART" id="SM00327">
    <property type="entry name" value="VWA"/>
    <property type="match status" value="1"/>
</dbReference>
<accession>A0AAU0EZW7</accession>
<dbReference type="EMBL" id="CP136426">
    <property type="protein sequence ID" value="WOC50771.1"/>
    <property type="molecule type" value="Genomic_DNA"/>
</dbReference>
<keyword evidence="3 5" id="KW-1133">Transmembrane helix</keyword>
<keyword evidence="1" id="KW-1003">Cell membrane</keyword>
<dbReference type="Pfam" id="PF13519">
    <property type="entry name" value="VWA_2"/>
    <property type="match status" value="1"/>
</dbReference>
<evidence type="ECO:0000256" key="4">
    <source>
        <dbReference type="ARBA" id="ARBA00023136"/>
    </source>
</evidence>
<protein>
    <submittedName>
        <fullName evidence="7">VWA domain-containing protein</fullName>
    </submittedName>
</protein>
<dbReference type="AlphaFoldDB" id="A0AAU0EZW7"/>
<dbReference type="PANTHER" id="PTHR22550">
    <property type="entry name" value="SPORE GERMINATION PROTEIN"/>
    <property type="match status" value="1"/>
</dbReference>
<dbReference type="Proteomes" id="UP001432059">
    <property type="component" value="Chromosome"/>
</dbReference>
<sequence length="335" mass="37408">MNWSLGNYWYLLLLLLLPLLGVLLISFIKWRMARRHLFAEERFQKVLFSEPSGFSKMVPWLYILGIFFLIMSIVDVVSGSEQVKSQQKMNNVVLLLDVSNSMNAEDLQPSRLSVAKNIMVSTIQQLKNDRVGMVAFAGEARSIMPLTTDFSAAETYISGIETLMLQVQGTDFLKGMEEAARKFKNTPKGAKQVVLISDGEDNEGNSKAAIDLAKKEGIRVITIGVGTDEGAPVPEYIYGQLMGYKETGYGETVISKRETKALKEIAEETRGAYIDGNQGDNVAQQLVANLQQGGGATDVLVDSQNSIRYYQYFLAVSVFFFFLIYLFNPKRDLNV</sequence>
<dbReference type="InterPro" id="IPR002035">
    <property type="entry name" value="VWF_A"/>
</dbReference>
<evidence type="ECO:0000259" key="6">
    <source>
        <dbReference type="PROSITE" id="PS50234"/>
    </source>
</evidence>
<feature type="domain" description="VWFA" evidence="6">
    <location>
        <begin position="91"/>
        <end position="269"/>
    </location>
</feature>
<evidence type="ECO:0000256" key="1">
    <source>
        <dbReference type="ARBA" id="ARBA00022475"/>
    </source>
</evidence>
<reference evidence="7" key="1">
    <citation type="submission" date="2023-10" db="EMBL/GenBank/DDBJ databases">
        <title>Characterization and whole genome sequencing of a novel strain of Bergeyella porcorum QD2021 isolated from pig.</title>
        <authorList>
            <person name="Liu G."/>
            <person name="Chen C."/>
            <person name="Han X."/>
        </authorList>
    </citation>
    <scope>NUCLEOTIDE SEQUENCE</scope>
    <source>
        <strain evidence="7">QD2021</strain>
    </source>
</reference>
<gene>
    <name evidence="7" type="primary">yfbK</name>
    <name evidence="7" type="ORF">BPO_0124</name>
</gene>
<keyword evidence="8" id="KW-1185">Reference proteome</keyword>
<evidence type="ECO:0000313" key="7">
    <source>
        <dbReference type="EMBL" id="WOC50771.1"/>
    </source>
</evidence>
<evidence type="ECO:0000256" key="5">
    <source>
        <dbReference type="SAM" id="Phobius"/>
    </source>
</evidence>
<organism evidence="7 8">
    <name type="scientific">Bergeyella porcorum</name>
    <dbReference type="NCBI Taxonomy" id="1735111"/>
    <lineage>
        <taxon>Bacteria</taxon>
        <taxon>Pseudomonadati</taxon>
        <taxon>Bacteroidota</taxon>
        <taxon>Flavobacteriia</taxon>
        <taxon>Flavobacteriales</taxon>
        <taxon>Weeksellaceae</taxon>
        <taxon>Bergeyella</taxon>
    </lineage>
</organism>
<feature type="transmembrane region" description="Helical" evidence="5">
    <location>
        <begin position="60"/>
        <end position="79"/>
    </location>
</feature>
<feature type="transmembrane region" description="Helical" evidence="5">
    <location>
        <begin position="6"/>
        <end position="28"/>
    </location>
</feature>
<dbReference type="SUPFAM" id="SSF53300">
    <property type="entry name" value="vWA-like"/>
    <property type="match status" value="1"/>
</dbReference>
<evidence type="ECO:0000313" key="8">
    <source>
        <dbReference type="Proteomes" id="UP001432059"/>
    </source>
</evidence>
<dbReference type="InterPro" id="IPR050768">
    <property type="entry name" value="UPF0353/GerABKA_families"/>
</dbReference>
<feature type="transmembrane region" description="Helical" evidence="5">
    <location>
        <begin position="309"/>
        <end position="327"/>
    </location>
</feature>
<proteinExistence type="predicted"/>
<dbReference type="PROSITE" id="PS50234">
    <property type="entry name" value="VWFA"/>
    <property type="match status" value="1"/>
</dbReference>
<evidence type="ECO:0000256" key="2">
    <source>
        <dbReference type="ARBA" id="ARBA00022692"/>
    </source>
</evidence>
<evidence type="ECO:0000256" key="3">
    <source>
        <dbReference type="ARBA" id="ARBA00022989"/>
    </source>
</evidence>
<keyword evidence="2 5" id="KW-0812">Transmembrane</keyword>
<keyword evidence="4 5" id="KW-0472">Membrane</keyword>
<name>A0AAU0EZW7_9FLAO</name>